<dbReference type="STRING" id="870435.A0A0C3P7R6"/>
<organism evidence="1 2">
    <name type="scientific">Pisolithus tinctorius Marx 270</name>
    <dbReference type="NCBI Taxonomy" id="870435"/>
    <lineage>
        <taxon>Eukaryota</taxon>
        <taxon>Fungi</taxon>
        <taxon>Dikarya</taxon>
        <taxon>Basidiomycota</taxon>
        <taxon>Agaricomycotina</taxon>
        <taxon>Agaricomycetes</taxon>
        <taxon>Agaricomycetidae</taxon>
        <taxon>Boletales</taxon>
        <taxon>Sclerodermatineae</taxon>
        <taxon>Pisolithaceae</taxon>
        <taxon>Pisolithus</taxon>
    </lineage>
</organism>
<name>A0A0C3P7R6_PISTI</name>
<sequence length="151" mass="17450">MPNPLRPSKNAIIYSMVDGEPYVGMPPTKPTTLPVLLYARDSVKEPPMFNMEKVGDCTYVISARDYKTREDRGLLIGSMEGEAQKWCIQYTERNDAYIIAKENDRGVGWVAPTNEEERREDRQILVRQLIVGPSEPPFYPSNQLFRFKYQE</sequence>
<proteinExistence type="predicted"/>
<dbReference type="EMBL" id="KN831976">
    <property type="protein sequence ID" value="KIO03489.1"/>
    <property type="molecule type" value="Genomic_DNA"/>
</dbReference>
<protein>
    <submittedName>
        <fullName evidence="1">Uncharacterized protein</fullName>
    </submittedName>
</protein>
<keyword evidence="2" id="KW-1185">Reference proteome</keyword>
<gene>
    <name evidence="1" type="ORF">M404DRAFT_1001407</name>
</gene>
<dbReference type="InParanoid" id="A0A0C3P7R6"/>
<reference evidence="1 2" key="1">
    <citation type="submission" date="2014-04" db="EMBL/GenBank/DDBJ databases">
        <authorList>
            <consortium name="DOE Joint Genome Institute"/>
            <person name="Kuo A."/>
            <person name="Kohler A."/>
            <person name="Costa M.D."/>
            <person name="Nagy L.G."/>
            <person name="Floudas D."/>
            <person name="Copeland A."/>
            <person name="Barry K.W."/>
            <person name="Cichocki N."/>
            <person name="Veneault-Fourrey C."/>
            <person name="LaButti K."/>
            <person name="Lindquist E.A."/>
            <person name="Lipzen A."/>
            <person name="Lundell T."/>
            <person name="Morin E."/>
            <person name="Murat C."/>
            <person name="Sun H."/>
            <person name="Tunlid A."/>
            <person name="Henrissat B."/>
            <person name="Grigoriev I.V."/>
            <person name="Hibbett D.S."/>
            <person name="Martin F."/>
            <person name="Nordberg H.P."/>
            <person name="Cantor M.N."/>
            <person name="Hua S.X."/>
        </authorList>
    </citation>
    <scope>NUCLEOTIDE SEQUENCE [LARGE SCALE GENOMIC DNA]</scope>
    <source>
        <strain evidence="1 2">Marx 270</strain>
    </source>
</reference>
<evidence type="ECO:0000313" key="1">
    <source>
        <dbReference type="EMBL" id="KIO03489.1"/>
    </source>
</evidence>
<dbReference type="GO" id="GO:0004867">
    <property type="term" value="F:serine-type endopeptidase inhibitor activity"/>
    <property type="evidence" value="ECO:0007669"/>
    <property type="project" value="InterPro"/>
</dbReference>
<dbReference type="HOGENOM" id="CLU_115968_4_0_1"/>
<dbReference type="CDD" id="cd23428">
    <property type="entry name" value="beta-trefoil_Ricin_SPI"/>
    <property type="match status" value="1"/>
</dbReference>
<dbReference type="Pfam" id="PF16850">
    <property type="entry name" value="Inhibitor_I66"/>
    <property type="match status" value="1"/>
</dbReference>
<evidence type="ECO:0000313" key="2">
    <source>
        <dbReference type="Proteomes" id="UP000054217"/>
    </source>
</evidence>
<dbReference type="Gene3D" id="2.80.10.50">
    <property type="match status" value="1"/>
</dbReference>
<dbReference type="Proteomes" id="UP000054217">
    <property type="component" value="Unassembled WGS sequence"/>
</dbReference>
<accession>A0A0C3P7R6</accession>
<dbReference type="AlphaFoldDB" id="A0A0C3P7R6"/>
<reference evidence="2" key="2">
    <citation type="submission" date="2015-01" db="EMBL/GenBank/DDBJ databases">
        <title>Evolutionary Origins and Diversification of the Mycorrhizal Mutualists.</title>
        <authorList>
            <consortium name="DOE Joint Genome Institute"/>
            <consortium name="Mycorrhizal Genomics Consortium"/>
            <person name="Kohler A."/>
            <person name="Kuo A."/>
            <person name="Nagy L.G."/>
            <person name="Floudas D."/>
            <person name="Copeland A."/>
            <person name="Barry K.W."/>
            <person name="Cichocki N."/>
            <person name="Veneault-Fourrey C."/>
            <person name="LaButti K."/>
            <person name="Lindquist E.A."/>
            <person name="Lipzen A."/>
            <person name="Lundell T."/>
            <person name="Morin E."/>
            <person name="Murat C."/>
            <person name="Riley R."/>
            <person name="Ohm R."/>
            <person name="Sun H."/>
            <person name="Tunlid A."/>
            <person name="Henrissat B."/>
            <person name="Grigoriev I.V."/>
            <person name="Hibbett D.S."/>
            <person name="Martin F."/>
        </authorList>
    </citation>
    <scope>NUCLEOTIDE SEQUENCE [LARGE SCALE GENOMIC DNA]</scope>
    <source>
        <strain evidence="2">Marx 270</strain>
    </source>
</reference>
<dbReference type="OrthoDB" id="2611831at2759"/>
<dbReference type="InterPro" id="IPR031755">
    <property type="entry name" value="Inhibitor_I66"/>
</dbReference>